<proteinExistence type="predicted"/>
<protein>
    <submittedName>
        <fullName evidence="7">Oxidoreductase</fullName>
    </submittedName>
</protein>
<dbReference type="GO" id="GO:0010181">
    <property type="term" value="F:FMN binding"/>
    <property type="evidence" value="ECO:0007669"/>
    <property type="project" value="InterPro"/>
</dbReference>
<dbReference type="EMBL" id="PIUK01000073">
    <property type="protein sequence ID" value="MBY6276323.1"/>
    <property type="molecule type" value="Genomic_DNA"/>
</dbReference>
<evidence type="ECO:0000256" key="5">
    <source>
        <dbReference type="ARBA" id="ARBA00023002"/>
    </source>
</evidence>
<dbReference type="PANTHER" id="PTHR43303:SF4">
    <property type="entry name" value="NADPH DEHYDROGENASE C23G7.10C-RELATED"/>
    <property type="match status" value="1"/>
</dbReference>
<evidence type="ECO:0000313" key="8">
    <source>
        <dbReference type="Proteomes" id="UP000732377"/>
    </source>
</evidence>
<evidence type="ECO:0000256" key="4">
    <source>
        <dbReference type="ARBA" id="ARBA00022857"/>
    </source>
</evidence>
<dbReference type="InterPro" id="IPR013785">
    <property type="entry name" value="Aldolase_TIM"/>
</dbReference>
<accession>A0A953LGJ0</accession>
<gene>
    <name evidence="7" type="ORF">CWE10_08880</name>
</gene>
<comment type="caution">
    <text evidence="7">The sequence shown here is derived from an EMBL/GenBank/DDBJ whole genome shotgun (WGS) entry which is preliminary data.</text>
</comment>
<dbReference type="AlphaFoldDB" id="A0A953LGJ0"/>
<dbReference type="InterPro" id="IPR001155">
    <property type="entry name" value="OxRdtase_FMN_N"/>
</dbReference>
<evidence type="ECO:0000256" key="3">
    <source>
        <dbReference type="ARBA" id="ARBA00022643"/>
    </source>
</evidence>
<evidence type="ECO:0000313" key="7">
    <source>
        <dbReference type="EMBL" id="MBY6276323.1"/>
    </source>
</evidence>
<dbReference type="CDD" id="cd02932">
    <property type="entry name" value="OYE_YqiM_FMN"/>
    <property type="match status" value="1"/>
</dbReference>
<dbReference type="Proteomes" id="UP000732377">
    <property type="component" value="Unassembled WGS sequence"/>
</dbReference>
<keyword evidence="5" id="KW-0560">Oxidoreductase</keyword>
<organism evidence="7 8">
    <name type="scientific">Symbiobacterium thermophilum</name>
    <dbReference type="NCBI Taxonomy" id="2734"/>
    <lineage>
        <taxon>Bacteria</taxon>
        <taxon>Bacillati</taxon>
        <taxon>Bacillota</taxon>
        <taxon>Clostridia</taxon>
        <taxon>Eubacteriales</taxon>
        <taxon>Symbiobacteriaceae</taxon>
        <taxon>Symbiobacterium</taxon>
    </lineage>
</organism>
<keyword evidence="4" id="KW-0521">NADP</keyword>
<dbReference type="Gene3D" id="3.20.20.70">
    <property type="entry name" value="Aldolase class I"/>
    <property type="match status" value="1"/>
</dbReference>
<evidence type="ECO:0000259" key="6">
    <source>
        <dbReference type="Pfam" id="PF00724"/>
    </source>
</evidence>
<dbReference type="GO" id="GO:0050661">
    <property type="term" value="F:NADP binding"/>
    <property type="evidence" value="ECO:0007669"/>
    <property type="project" value="InterPro"/>
</dbReference>
<feature type="domain" description="NADH:flavin oxidoreductase/NADH oxidase N-terminal" evidence="6">
    <location>
        <begin position="4"/>
        <end position="332"/>
    </location>
</feature>
<name>A0A953LGJ0_SYMTR</name>
<dbReference type="Pfam" id="PF00724">
    <property type="entry name" value="Oxidored_FMN"/>
    <property type="match status" value="1"/>
</dbReference>
<reference evidence="7" key="1">
    <citation type="submission" date="2017-11" db="EMBL/GenBank/DDBJ databases">
        <title>Three new genomes from thermophilic consortium.</title>
        <authorList>
            <person name="Quaggio R."/>
            <person name="Amgarten D."/>
            <person name="Setubal J.C."/>
        </authorList>
    </citation>
    <scope>NUCLEOTIDE SEQUENCE</scope>
    <source>
        <strain evidence="7">ZCTH01-B2</strain>
    </source>
</reference>
<dbReference type="InterPro" id="IPR044152">
    <property type="entry name" value="YqjM-like"/>
</dbReference>
<sequence length="349" mass="37976">MAHLFDPFTQKSVTLRNRIVMSPMCMYVAGPDGVATDWHLVHYGTRAVGGAGLIITEATAVEPRGRISEGDLGLWNDLQAEALARIARFVHDQGAAFAIQLAHAGRKAWTPCKGQGPEPAVAPSALPFDTDWVTPQALDAEGIDRVVAAFGAAARRAGELGCDLVEIHAAHGYLLHEFLSPLTNRRTDEYGGPLVNRARLLRRVFEAVREAFPADRPVWVRISATDWVEGGWDIAESVELARMMKAWGVDLVDVSTGGNSPLQRIPSIGPGYQVAFAERIRREAGIATGAVGLITTPEQADSVVRTGQADVALLGRELLRNPYFPLAAAHRLGHEVTWPEPYVRGKFRR</sequence>
<comment type="cofactor">
    <cofactor evidence="1">
        <name>FMN</name>
        <dbReference type="ChEBI" id="CHEBI:58210"/>
    </cofactor>
</comment>
<evidence type="ECO:0000256" key="2">
    <source>
        <dbReference type="ARBA" id="ARBA00022630"/>
    </source>
</evidence>
<dbReference type="PANTHER" id="PTHR43303">
    <property type="entry name" value="NADPH DEHYDROGENASE C23G7.10C-RELATED"/>
    <property type="match status" value="1"/>
</dbReference>
<dbReference type="RefSeq" id="WP_273379331.1">
    <property type="nucleotide sequence ID" value="NZ_PIUK01000073.1"/>
</dbReference>
<dbReference type="SUPFAM" id="SSF51395">
    <property type="entry name" value="FMN-linked oxidoreductases"/>
    <property type="match status" value="1"/>
</dbReference>
<keyword evidence="2" id="KW-0285">Flavoprotein</keyword>
<keyword evidence="3" id="KW-0288">FMN</keyword>
<dbReference type="GO" id="GO:0003959">
    <property type="term" value="F:NADPH dehydrogenase activity"/>
    <property type="evidence" value="ECO:0007669"/>
    <property type="project" value="InterPro"/>
</dbReference>
<evidence type="ECO:0000256" key="1">
    <source>
        <dbReference type="ARBA" id="ARBA00001917"/>
    </source>
</evidence>